<keyword evidence="1" id="KW-0812">Transmembrane</keyword>
<protein>
    <submittedName>
        <fullName evidence="2">Uncharacterized protein</fullName>
    </submittedName>
</protein>
<gene>
    <name evidence="2" type="ORF">GCM10008935_13630</name>
</gene>
<keyword evidence="1" id="KW-0472">Membrane</keyword>
<accession>A0ABN0ZUQ2</accession>
<sequence>MSVLAKVKEKYKQSNKFLLALKVLFSALTIYFAIHVIFISTSGLVSSDPSTEFPGLLLFGMLLSLGLANVVELVEMLVAKKREQFTILLMATIFVLGVSFYILSLSI</sequence>
<keyword evidence="1" id="KW-1133">Transmembrane helix</keyword>
<comment type="caution">
    <text evidence="2">The sequence shown here is derived from an EMBL/GenBank/DDBJ whole genome shotgun (WGS) entry which is preliminary data.</text>
</comment>
<feature type="transmembrane region" description="Helical" evidence="1">
    <location>
        <begin position="21"/>
        <end position="44"/>
    </location>
</feature>
<feature type="transmembrane region" description="Helical" evidence="1">
    <location>
        <begin position="85"/>
        <end position="103"/>
    </location>
</feature>
<proteinExistence type="predicted"/>
<keyword evidence="3" id="KW-1185">Reference proteome</keyword>
<feature type="transmembrane region" description="Helical" evidence="1">
    <location>
        <begin position="56"/>
        <end position="78"/>
    </location>
</feature>
<dbReference type="RefSeq" id="WP_343782636.1">
    <property type="nucleotide sequence ID" value="NZ_BAAACZ010000009.1"/>
</dbReference>
<organism evidence="2 3">
    <name type="scientific">Alkalibacillus silvisoli</name>
    <dbReference type="NCBI Taxonomy" id="392823"/>
    <lineage>
        <taxon>Bacteria</taxon>
        <taxon>Bacillati</taxon>
        <taxon>Bacillota</taxon>
        <taxon>Bacilli</taxon>
        <taxon>Bacillales</taxon>
        <taxon>Bacillaceae</taxon>
        <taxon>Alkalibacillus</taxon>
    </lineage>
</organism>
<dbReference type="EMBL" id="BAAACZ010000009">
    <property type="protein sequence ID" value="GAA0459598.1"/>
    <property type="molecule type" value="Genomic_DNA"/>
</dbReference>
<evidence type="ECO:0000313" key="2">
    <source>
        <dbReference type="EMBL" id="GAA0459598.1"/>
    </source>
</evidence>
<evidence type="ECO:0000313" key="3">
    <source>
        <dbReference type="Proteomes" id="UP001500740"/>
    </source>
</evidence>
<name>A0ABN0ZUQ2_9BACI</name>
<reference evidence="2 3" key="1">
    <citation type="journal article" date="2019" name="Int. J. Syst. Evol. Microbiol.">
        <title>The Global Catalogue of Microorganisms (GCM) 10K type strain sequencing project: providing services to taxonomists for standard genome sequencing and annotation.</title>
        <authorList>
            <consortium name="The Broad Institute Genomics Platform"/>
            <consortium name="The Broad Institute Genome Sequencing Center for Infectious Disease"/>
            <person name="Wu L."/>
            <person name="Ma J."/>
        </authorList>
    </citation>
    <scope>NUCLEOTIDE SEQUENCE [LARGE SCALE GENOMIC DNA]</scope>
    <source>
        <strain evidence="2 3">JCM 14193</strain>
    </source>
</reference>
<evidence type="ECO:0000256" key="1">
    <source>
        <dbReference type="SAM" id="Phobius"/>
    </source>
</evidence>
<dbReference type="Proteomes" id="UP001500740">
    <property type="component" value="Unassembled WGS sequence"/>
</dbReference>